<protein>
    <submittedName>
        <fullName evidence="2">DUF5615 family PIN-like protein</fullName>
    </submittedName>
</protein>
<feature type="domain" description="DUF5615" evidence="1">
    <location>
        <begin position="1"/>
        <end position="105"/>
    </location>
</feature>
<dbReference type="InterPro" id="IPR041049">
    <property type="entry name" value="DUF5615"/>
</dbReference>
<dbReference type="Pfam" id="PF18480">
    <property type="entry name" value="DUF5615"/>
    <property type="match status" value="1"/>
</dbReference>
<dbReference type="Proteomes" id="UP000664317">
    <property type="component" value="Unassembled WGS sequence"/>
</dbReference>
<sequence>MKFLCDVHISFKVVSFFKGLGHECIHVNEILEGCFTKDAEISRFADQGGYILVSKDSDFKNSFLLDRTPKKLVKINLGNVSNKNLIEILGHREELLRELDLKESFMLEIGGDRESYMD</sequence>
<proteinExistence type="predicted"/>
<dbReference type="RefSeq" id="WP_206578030.1">
    <property type="nucleotide sequence ID" value="NZ_JAFKCT010000003.1"/>
</dbReference>
<evidence type="ECO:0000259" key="1">
    <source>
        <dbReference type="Pfam" id="PF18480"/>
    </source>
</evidence>
<reference evidence="2 3" key="1">
    <citation type="submission" date="2021-03" db="EMBL/GenBank/DDBJ databases">
        <title>novel species isolated from a fishpond in China.</title>
        <authorList>
            <person name="Lu H."/>
            <person name="Cai Z."/>
        </authorList>
    </citation>
    <scope>NUCLEOTIDE SEQUENCE [LARGE SCALE GENOMIC DNA]</scope>
    <source>
        <strain evidence="2 3">H41</strain>
    </source>
</reference>
<name>A0ABS3C2B3_9BACT</name>
<gene>
    <name evidence="2" type="ORF">J0A68_09795</name>
</gene>
<dbReference type="EMBL" id="JAFKCT010000003">
    <property type="protein sequence ID" value="MBN7811250.1"/>
    <property type="molecule type" value="Genomic_DNA"/>
</dbReference>
<organism evidence="2 3">
    <name type="scientific">Algoriphagus oliviformis</name>
    <dbReference type="NCBI Taxonomy" id="2811231"/>
    <lineage>
        <taxon>Bacteria</taxon>
        <taxon>Pseudomonadati</taxon>
        <taxon>Bacteroidota</taxon>
        <taxon>Cytophagia</taxon>
        <taxon>Cytophagales</taxon>
        <taxon>Cyclobacteriaceae</taxon>
        <taxon>Algoriphagus</taxon>
    </lineage>
</organism>
<keyword evidence="3" id="KW-1185">Reference proteome</keyword>
<evidence type="ECO:0000313" key="2">
    <source>
        <dbReference type="EMBL" id="MBN7811250.1"/>
    </source>
</evidence>
<comment type="caution">
    <text evidence="2">The sequence shown here is derived from an EMBL/GenBank/DDBJ whole genome shotgun (WGS) entry which is preliminary data.</text>
</comment>
<evidence type="ECO:0000313" key="3">
    <source>
        <dbReference type="Proteomes" id="UP000664317"/>
    </source>
</evidence>
<accession>A0ABS3C2B3</accession>